<dbReference type="SUPFAM" id="SSF46689">
    <property type="entry name" value="Homeodomain-like"/>
    <property type="match status" value="1"/>
</dbReference>
<dbReference type="InterPro" id="IPR007889">
    <property type="entry name" value="HTH_Psq"/>
</dbReference>
<dbReference type="PROSITE" id="PS51253">
    <property type="entry name" value="HTH_CENPB"/>
    <property type="match status" value="1"/>
</dbReference>
<feature type="region of interest" description="Disordered" evidence="4">
    <location>
        <begin position="443"/>
        <end position="491"/>
    </location>
</feature>
<reference evidence="5" key="2">
    <citation type="submission" date="2020-05" db="UniProtKB">
        <authorList>
            <consortium name="EnsemblMetazoa"/>
        </authorList>
    </citation>
    <scope>IDENTIFICATION</scope>
    <source>
        <strain evidence="5">LVP_AGWG</strain>
    </source>
</reference>
<sequence>MVRFYKRRSERNNWPQSNLNAAIEAVKNGTPIRRASAVYQIPRATLKRYVNSVRPPQIQKLGGFSCVFTEAQESELLDYILFIEQSFYGITIKEIRKLAFDLAEKNGINHPFNKKNKVAGNDWLTGFRKRHPQISLRSPEATSAARAQGFNRVAVDKFFDLYETITRSKNIPDHRIYNVDETSIVPVQSKRSKVLALRGRRQVGCLTSAERGVLSTACICMSATGHFIPPFVIFPRVRMTDRLKQGAPSGTVFACNPSGWMTSEGFNKWFEHFIRHTKPSMEDPVLLILDGHSSHTKNLEFVDRARECSVHVLSLPPHCSHKLQPLDVSFMGPFKTYFSQAIESYLKDRPGEVVTLNEMSSLLSTAYHRSARAEVAINGFRKTGIVPFNRFAFADSDFAPSIVTDIALSDALACAAVDPAEEAPSIETDPGSRLPSEAIATTSKRDTAFSSFPDSDDEGPFYGFGPQVPGTASTTKSKVQKTGPQKNDQTKTTCETEDLVLPLATVSGLTETKEGCFSVSPFSIRPLPKSSRRKTMSTRKTEKASILTLSPDREVLKALHANKEIKQIRKIKRSSKIQSDKGGKRRKQNDENVPQDTLCCLCGDQFSSSFEGEGWNQCHRCHSWVLGCDGNICPC</sequence>
<dbReference type="GO" id="GO:0003677">
    <property type="term" value="F:DNA binding"/>
    <property type="evidence" value="ECO:0007669"/>
    <property type="project" value="UniProtKB-KW"/>
</dbReference>
<dbReference type="PANTHER" id="PTHR19303:SF74">
    <property type="entry name" value="POGO TRANSPOSABLE ELEMENT WITH KRAB DOMAIN"/>
    <property type="match status" value="1"/>
</dbReference>
<evidence type="ECO:0000256" key="4">
    <source>
        <dbReference type="SAM" id="MobiDB-lite"/>
    </source>
</evidence>
<proteinExistence type="predicted"/>
<comment type="subcellular location">
    <subcellularLocation>
        <location evidence="1">Nucleus</location>
    </subcellularLocation>
</comment>
<dbReference type="PANTHER" id="PTHR19303">
    <property type="entry name" value="TRANSPOSON"/>
    <property type="match status" value="1"/>
</dbReference>
<dbReference type="InterPro" id="IPR009057">
    <property type="entry name" value="Homeodomain-like_sf"/>
</dbReference>
<evidence type="ECO:0000256" key="3">
    <source>
        <dbReference type="ARBA" id="ARBA00023242"/>
    </source>
</evidence>
<dbReference type="AlphaFoldDB" id="A0A6I8U8S4"/>
<evidence type="ECO:0000313" key="6">
    <source>
        <dbReference type="Proteomes" id="UP000008820"/>
    </source>
</evidence>
<evidence type="ECO:0000256" key="2">
    <source>
        <dbReference type="ARBA" id="ARBA00023125"/>
    </source>
</evidence>
<keyword evidence="2" id="KW-0238">DNA-binding</keyword>
<dbReference type="InterPro" id="IPR050863">
    <property type="entry name" value="CenT-Element_Derived"/>
</dbReference>
<feature type="compositionally biased region" description="Polar residues" evidence="4">
    <location>
        <begin position="470"/>
        <end position="491"/>
    </location>
</feature>
<evidence type="ECO:0000313" key="5">
    <source>
        <dbReference type="EnsemblMetazoa" id="AAEL025778-PA"/>
    </source>
</evidence>
<evidence type="ECO:0000256" key="1">
    <source>
        <dbReference type="ARBA" id="ARBA00004123"/>
    </source>
</evidence>
<dbReference type="OrthoDB" id="4327074at2759"/>
<dbReference type="Pfam" id="PF05225">
    <property type="entry name" value="HTH_psq"/>
    <property type="match status" value="1"/>
</dbReference>
<feature type="region of interest" description="Disordered" evidence="4">
    <location>
        <begin position="570"/>
        <end position="591"/>
    </location>
</feature>
<dbReference type="EnsemblMetazoa" id="AAEL025778-RA">
    <property type="protein sequence ID" value="AAEL025778-PA"/>
    <property type="gene ID" value="AAEL025778"/>
</dbReference>
<dbReference type="GO" id="GO:0005634">
    <property type="term" value="C:nucleus"/>
    <property type="evidence" value="ECO:0007669"/>
    <property type="project" value="UniProtKB-SubCell"/>
</dbReference>
<dbReference type="Gene3D" id="1.10.10.60">
    <property type="entry name" value="Homeodomain-like"/>
    <property type="match status" value="1"/>
</dbReference>
<gene>
    <name evidence="5" type="primary">110677233</name>
</gene>
<dbReference type="Pfam" id="PF03184">
    <property type="entry name" value="DDE_1"/>
    <property type="match status" value="1"/>
</dbReference>
<dbReference type="InParanoid" id="A0A6I8U8S4"/>
<dbReference type="Proteomes" id="UP000008820">
    <property type="component" value="Chromosome 1"/>
</dbReference>
<dbReference type="Pfam" id="PF03221">
    <property type="entry name" value="HTH_Tnp_Tc5"/>
    <property type="match status" value="1"/>
</dbReference>
<keyword evidence="6" id="KW-1185">Reference proteome</keyword>
<name>A0A6I8U8S4_AEDAE</name>
<dbReference type="InterPro" id="IPR006600">
    <property type="entry name" value="HTH_CenpB_DNA-bd_dom"/>
</dbReference>
<protein>
    <submittedName>
        <fullName evidence="5">Uncharacterized protein</fullName>
    </submittedName>
</protein>
<reference evidence="5 6" key="1">
    <citation type="submission" date="2017-06" db="EMBL/GenBank/DDBJ databases">
        <title>Aedes aegypti genome working group (AGWG) sequencing and assembly.</title>
        <authorList>
            <consortium name="Aedes aegypti Genome Working Group (AGWG)"/>
            <person name="Matthews B.J."/>
        </authorList>
    </citation>
    <scope>NUCLEOTIDE SEQUENCE [LARGE SCALE GENOMIC DNA]</scope>
    <source>
        <strain evidence="5 6">LVP_AGWG</strain>
    </source>
</reference>
<accession>A0A6I8U8S4</accession>
<keyword evidence="3" id="KW-0539">Nucleus</keyword>
<organism evidence="5 6">
    <name type="scientific">Aedes aegypti</name>
    <name type="common">Yellowfever mosquito</name>
    <name type="synonym">Culex aegypti</name>
    <dbReference type="NCBI Taxonomy" id="7159"/>
    <lineage>
        <taxon>Eukaryota</taxon>
        <taxon>Metazoa</taxon>
        <taxon>Ecdysozoa</taxon>
        <taxon>Arthropoda</taxon>
        <taxon>Hexapoda</taxon>
        <taxon>Insecta</taxon>
        <taxon>Pterygota</taxon>
        <taxon>Neoptera</taxon>
        <taxon>Endopterygota</taxon>
        <taxon>Diptera</taxon>
        <taxon>Nematocera</taxon>
        <taxon>Culicoidea</taxon>
        <taxon>Culicidae</taxon>
        <taxon>Culicinae</taxon>
        <taxon>Aedini</taxon>
        <taxon>Aedes</taxon>
        <taxon>Stegomyia</taxon>
    </lineage>
</organism>
<dbReference type="InterPro" id="IPR004875">
    <property type="entry name" value="DDE_SF_endonuclease_dom"/>
</dbReference>